<comment type="caution">
    <text evidence="2">The sequence shown here is derived from an EMBL/GenBank/DDBJ whole genome shotgun (WGS) entry which is preliminary data.</text>
</comment>
<proteinExistence type="predicted"/>
<dbReference type="Proteomes" id="UP001501447">
    <property type="component" value="Unassembled WGS sequence"/>
</dbReference>
<organism evidence="2 3">
    <name type="scientific">Streptomyces axinellae</name>
    <dbReference type="NCBI Taxonomy" id="552788"/>
    <lineage>
        <taxon>Bacteria</taxon>
        <taxon>Bacillati</taxon>
        <taxon>Actinomycetota</taxon>
        <taxon>Actinomycetes</taxon>
        <taxon>Kitasatosporales</taxon>
        <taxon>Streptomycetaceae</taxon>
        <taxon>Streptomyces</taxon>
    </lineage>
</organism>
<gene>
    <name evidence="2" type="ORF">GCM10009863_50620</name>
</gene>
<name>A0ABN3QKU7_9ACTN</name>
<evidence type="ECO:0000256" key="1">
    <source>
        <dbReference type="SAM" id="MobiDB-lite"/>
    </source>
</evidence>
<accession>A0ABN3QKU7</accession>
<dbReference type="RefSeq" id="WP_344568775.1">
    <property type="nucleotide sequence ID" value="NZ_BAAARJ010000018.1"/>
</dbReference>
<feature type="region of interest" description="Disordered" evidence="1">
    <location>
        <begin position="69"/>
        <end position="89"/>
    </location>
</feature>
<dbReference type="EMBL" id="BAAARJ010000018">
    <property type="protein sequence ID" value="GAA2629232.1"/>
    <property type="molecule type" value="Genomic_DNA"/>
</dbReference>
<sequence length="89" mass="9619">MPGPTQVSARLALPFVGEISGVWEPADAERRASWELYLELASRVSVVELDPEEGLLREALSSLYSLSAPPVTSSAARARKSHRRSGPAM</sequence>
<feature type="compositionally biased region" description="Basic residues" evidence="1">
    <location>
        <begin position="77"/>
        <end position="89"/>
    </location>
</feature>
<protein>
    <submittedName>
        <fullName evidence="2">Uncharacterized protein</fullName>
    </submittedName>
</protein>
<evidence type="ECO:0000313" key="3">
    <source>
        <dbReference type="Proteomes" id="UP001501447"/>
    </source>
</evidence>
<keyword evidence="3" id="KW-1185">Reference proteome</keyword>
<evidence type="ECO:0000313" key="2">
    <source>
        <dbReference type="EMBL" id="GAA2629232.1"/>
    </source>
</evidence>
<reference evidence="2 3" key="1">
    <citation type="journal article" date="2019" name="Int. J. Syst. Evol. Microbiol.">
        <title>The Global Catalogue of Microorganisms (GCM) 10K type strain sequencing project: providing services to taxonomists for standard genome sequencing and annotation.</title>
        <authorList>
            <consortium name="The Broad Institute Genomics Platform"/>
            <consortium name="The Broad Institute Genome Sequencing Center for Infectious Disease"/>
            <person name="Wu L."/>
            <person name="Ma J."/>
        </authorList>
    </citation>
    <scope>NUCLEOTIDE SEQUENCE [LARGE SCALE GENOMIC DNA]</scope>
    <source>
        <strain evidence="2 3">JCM 16373</strain>
    </source>
</reference>